<proteinExistence type="predicted"/>
<reference evidence="2 3" key="1">
    <citation type="journal article" date="2017" name="Curr. Biol.">
        <title>Genome architecture and evolution of a unichromosomal asexual nematode.</title>
        <authorList>
            <person name="Fradin H."/>
            <person name="Zegar C."/>
            <person name="Gutwein M."/>
            <person name="Lucas J."/>
            <person name="Kovtun M."/>
            <person name="Corcoran D."/>
            <person name="Baugh L.R."/>
            <person name="Kiontke K."/>
            <person name="Gunsalus K."/>
            <person name="Fitch D.H."/>
            <person name="Piano F."/>
        </authorList>
    </citation>
    <scope>NUCLEOTIDE SEQUENCE [LARGE SCALE GENOMIC DNA]</scope>
    <source>
        <strain evidence="2">PF1309</strain>
    </source>
</reference>
<evidence type="ECO:0000313" key="3">
    <source>
        <dbReference type="Proteomes" id="UP000218231"/>
    </source>
</evidence>
<organism evidence="2 3">
    <name type="scientific">Diploscapter pachys</name>
    <dbReference type="NCBI Taxonomy" id="2018661"/>
    <lineage>
        <taxon>Eukaryota</taxon>
        <taxon>Metazoa</taxon>
        <taxon>Ecdysozoa</taxon>
        <taxon>Nematoda</taxon>
        <taxon>Chromadorea</taxon>
        <taxon>Rhabditida</taxon>
        <taxon>Rhabditina</taxon>
        <taxon>Rhabditomorpha</taxon>
        <taxon>Rhabditoidea</taxon>
        <taxon>Rhabditidae</taxon>
        <taxon>Diploscapter</taxon>
    </lineage>
</organism>
<evidence type="ECO:0000313" key="2">
    <source>
        <dbReference type="EMBL" id="PAV72632.1"/>
    </source>
</evidence>
<feature type="region of interest" description="Disordered" evidence="1">
    <location>
        <begin position="1"/>
        <end position="43"/>
    </location>
</feature>
<feature type="region of interest" description="Disordered" evidence="1">
    <location>
        <begin position="57"/>
        <end position="79"/>
    </location>
</feature>
<accession>A0A2A2KFH2</accession>
<comment type="caution">
    <text evidence="2">The sequence shown here is derived from an EMBL/GenBank/DDBJ whole genome shotgun (WGS) entry which is preliminary data.</text>
</comment>
<protein>
    <submittedName>
        <fullName evidence="2">Uncharacterized protein</fullName>
    </submittedName>
</protein>
<dbReference type="AlphaFoldDB" id="A0A2A2KFH2"/>
<dbReference type="Proteomes" id="UP000218231">
    <property type="component" value="Unassembled WGS sequence"/>
</dbReference>
<name>A0A2A2KFH2_9BILA</name>
<keyword evidence="3" id="KW-1185">Reference proteome</keyword>
<dbReference type="EMBL" id="LIAE01008744">
    <property type="protein sequence ID" value="PAV72632.1"/>
    <property type="molecule type" value="Genomic_DNA"/>
</dbReference>
<sequence length="604" mass="69498">MDTTVQKRNYCQGWAGSPGPGPEFGSSGVFGGPDPDPVPAPKMTTMSFTEWIRIRNEQKAGKIQEGDDPKKGSDAERQLAKPTDFTWGAEYVLSTDRVESDPLARNGMPLPWKIDIPKRNIEQCLLGIRHQSKRLNRHLYVTRLGVECSLSMIDHFATPRHIKRIKNEWTVWKALVCEVMAVNPASRLPDAPLFHVRFWLPSSPHDFAWISLPFGGKHFPDLPADFAIGQYYEMTLELEQLSNNNMVLRAKNHNRSFAFHELYRRHRTEEKEQGTEFRTFYTMTVNGDRIDTIQLMDNNIRRTLASAHINLQGKVFDLVNTWYGNAIAMSNDSIFQLFPPLEPGKSQVMTGVLEPLPNGRVALYQVETAKQFVDWRLTNLYFDGPESTIQGPVINQVEKKPDFFEGKLLFRKKTTMSPTLLAFSVCRKVIRPPRKAKTLSRELPNYDETFDLVRGIIAQIRREHRRVKLLSGYSDRDLYHILPDLEQRRNSETLKLNCIKFIMQLIAPPGNFEAFSKLGTNPPALACCMAEFLHSFRHSIKQFLPMDTHKQVDVLIDGLYLKARANDIPEVRLPRRWLAYSREDEQSIRYVHLDSCKPPTRFAK</sequence>
<gene>
    <name evidence="2" type="ORF">WR25_21087</name>
</gene>
<evidence type="ECO:0000256" key="1">
    <source>
        <dbReference type="SAM" id="MobiDB-lite"/>
    </source>
</evidence>